<dbReference type="GO" id="GO:0015221">
    <property type="term" value="F:lipopolysaccharide transmembrane transporter activity"/>
    <property type="evidence" value="ECO:0007669"/>
    <property type="project" value="InterPro"/>
</dbReference>
<sequence>MAARDNVHSRLVAWLKILLPLAALGMLSTLFLFSHSIDPTKAIRYSKVDVKKLAREPQVTAPDYAGVTQDGTAVTVSAAVAKPMTKAETPDPARPGASASGIRARFERKDGATTTVEAPQGQLDPNRQEIKLGGGVRIDTSDGYRIRARALTGALDRTHLQSAGAVTATGPLGRIEAGGMVISAEAPPAPAKSAADVGAAPGPYVLVFNGGVKLIYTPPGKGN</sequence>
<evidence type="ECO:0000313" key="5">
    <source>
        <dbReference type="Proteomes" id="UP000634647"/>
    </source>
</evidence>
<feature type="transmembrane region" description="Helical" evidence="1">
    <location>
        <begin position="12"/>
        <end position="33"/>
    </location>
</feature>
<proteinExistence type="predicted"/>
<dbReference type="Proteomes" id="UP000634647">
    <property type="component" value="Unassembled WGS sequence"/>
</dbReference>
<keyword evidence="1" id="KW-1133">Transmembrane helix</keyword>
<protein>
    <submittedName>
        <fullName evidence="3">Lipopolysaccharide export system protein LptC</fullName>
    </submittedName>
</protein>
<accession>A0AAN4UQZ5</accession>
<reference evidence="3 4" key="2">
    <citation type="submission" date="2016-10" db="EMBL/GenBank/DDBJ databases">
        <authorList>
            <person name="Varghese N."/>
            <person name="Submissions S."/>
        </authorList>
    </citation>
    <scope>NUCLEOTIDE SEQUENCE [LARGE SCALE GENOMIC DNA]</scope>
    <source>
        <strain evidence="3 4">DSM 24802</strain>
    </source>
</reference>
<comment type="caution">
    <text evidence="2">The sequence shown here is derived from an EMBL/GenBank/DDBJ whole genome shotgun (WGS) entry which is preliminary data.</text>
</comment>
<gene>
    <name evidence="2" type="ORF">GCM10008024_18240</name>
    <name evidence="3" type="ORF">SAMN05444006_108123</name>
</gene>
<organism evidence="2 5">
    <name type="scientific">Allgaiera indica</name>
    <dbReference type="NCBI Taxonomy" id="765699"/>
    <lineage>
        <taxon>Bacteria</taxon>
        <taxon>Pseudomonadati</taxon>
        <taxon>Pseudomonadota</taxon>
        <taxon>Alphaproteobacteria</taxon>
        <taxon>Rhodobacterales</taxon>
        <taxon>Paracoccaceae</taxon>
        <taxon>Allgaiera</taxon>
    </lineage>
</organism>
<name>A0AAN4UQZ5_9RHOB</name>
<reference evidence="2" key="3">
    <citation type="submission" date="2023-06" db="EMBL/GenBank/DDBJ databases">
        <authorList>
            <person name="Sun Q."/>
            <person name="Zhou Y."/>
        </authorList>
    </citation>
    <scope>NUCLEOTIDE SEQUENCE</scope>
    <source>
        <strain evidence="2">CGMCC 1.10859</strain>
    </source>
</reference>
<dbReference type="InterPro" id="IPR026265">
    <property type="entry name" value="LptC"/>
</dbReference>
<dbReference type="RefSeq" id="WP_035844908.1">
    <property type="nucleotide sequence ID" value="NZ_BNAB01000007.1"/>
</dbReference>
<dbReference type="NCBIfam" id="TIGR04409">
    <property type="entry name" value="LptC_YrbK"/>
    <property type="match status" value="1"/>
</dbReference>
<dbReference type="Proteomes" id="UP000199541">
    <property type="component" value="Unassembled WGS sequence"/>
</dbReference>
<evidence type="ECO:0000313" key="2">
    <source>
        <dbReference type="EMBL" id="GHE01697.1"/>
    </source>
</evidence>
<evidence type="ECO:0000313" key="3">
    <source>
        <dbReference type="EMBL" id="SDW95544.1"/>
    </source>
</evidence>
<keyword evidence="1" id="KW-0472">Membrane</keyword>
<dbReference type="EMBL" id="FNOB01000008">
    <property type="protein sequence ID" value="SDW95544.1"/>
    <property type="molecule type" value="Genomic_DNA"/>
</dbReference>
<dbReference type="Pfam" id="PF06835">
    <property type="entry name" value="LptC"/>
    <property type="match status" value="1"/>
</dbReference>
<dbReference type="AlphaFoldDB" id="A0AAN4UQZ5"/>
<reference evidence="2" key="1">
    <citation type="journal article" date="2014" name="Int. J. Syst. Evol. Microbiol.">
        <title>Complete genome sequence of Corynebacterium casei LMG S-19264T (=DSM 44701T), isolated from a smear-ripened cheese.</title>
        <authorList>
            <consortium name="US DOE Joint Genome Institute (JGI-PGF)"/>
            <person name="Walter F."/>
            <person name="Albersmeier A."/>
            <person name="Kalinowski J."/>
            <person name="Ruckert C."/>
        </authorList>
    </citation>
    <scope>NUCLEOTIDE SEQUENCE</scope>
    <source>
        <strain evidence="2">CGMCC 1.10859</strain>
    </source>
</reference>
<keyword evidence="1" id="KW-0812">Transmembrane</keyword>
<dbReference type="GO" id="GO:0005886">
    <property type="term" value="C:plasma membrane"/>
    <property type="evidence" value="ECO:0007669"/>
    <property type="project" value="InterPro"/>
</dbReference>
<evidence type="ECO:0000256" key="1">
    <source>
        <dbReference type="SAM" id="Phobius"/>
    </source>
</evidence>
<dbReference type="InterPro" id="IPR010664">
    <property type="entry name" value="LipoPS_assembly_LptC-rel"/>
</dbReference>
<evidence type="ECO:0000313" key="4">
    <source>
        <dbReference type="Proteomes" id="UP000199541"/>
    </source>
</evidence>
<dbReference type="Gene3D" id="2.60.450.10">
    <property type="entry name" value="Lipopolysaccharide (LPS) transport protein A like domain"/>
    <property type="match status" value="1"/>
</dbReference>
<dbReference type="EMBL" id="BNAB01000007">
    <property type="protein sequence ID" value="GHE01697.1"/>
    <property type="molecule type" value="Genomic_DNA"/>
</dbReference>
<keyword evidence="4" id="KW-1185">Reference proteome</keyword>